<reference evidence="3" key="2">
    <citation type="submission" date="2017-06" db="EMBL/GenBank/DDBJ databases">
        <title>WGS assembly of Brachypodium distachyon.</title>
        <authorList>
            <consortium name="The International Brachypodium Initiative"/>
            <person name="Lucas S."/>
            <person name="Harmon-Smith M."/>
            <person name="Lail K."/>
            <person name="Tice H."/>
            <person name="Grimwood J."/>
            <person name="Bruce D."/>
            <person name="Barry K."/>
            <person name="Shu S."/>
            <person name="Lindquist E."/>
            <person name="Wang M."/>
            <person name="Pitluck S."/>
            <person name="Vogel J.P."/>
            <person name="Garvin D.F."/>
            <person name="Mockler T.C."/>
            <person name="Schmutz J."/>
            <person name="Rokhsar D."/>
            <person name="Bevan M.W."/>
        </authorList>
    </citation>
    <scope>NUCLEOTIDE SEQUENCE</scope>
    <source>
        <strain evidence="3">Bd21</strain>
    </source>
</reference>
<name>A0A2K2CJE2_BRADI</name>
<dbReference type="OrthoDB" id="719130at2759"/>
<dbReference type="EnsemblPlants" id="PNT62147">
    <property type="protein sequence ID" value="PNT62147"/>
    <property type="gene ID" value="BRADI_5g26235v3"/>
</dbReference>
<evidence type="ECO:0000259" key="2">
    <source>
        <dbReference type="Pfam" id="PF20241"/>
    </source>
</evidence>
<keyword evidence="5" id="KW-1185">Reference proteome</keyword>
<accession>A0A2K2CJE2</accession>
<evidence type="ECO:0000313" key="4">
    <source>
        <dbReference type="EnsemblPlants" id="PNT62147"/>
    </source>
</evidence>
<dbReference type="EMBL" id="CM000884">
    <property type="protein sequence ID" value="PNT62147.1"/>
    <property type="molecule type" value="Genomic_DNA"/>
</dbReference>
<dbReference type="InterPro" id="IPR046533">
    <property type="entry name" value="DUF6598"/>
</dbReference>
<feature type="domain" description="DUF6598" evidence="2">
    <location>
        <begin position="122"/>
        <end position="342"/>
    </location>
</feature>
<dbReference type="PANTHER" id="PTHR33065:SF85">
    <property type="entry name" value="DUF6598 DOMAIN-CONTAINING PROTEIN"/>
    <property type="match status" value="1"/>
</dbReference>
<gene>
    <name evidence="3" type="ORF">BRADI_5g26235v3</name>
</gene>
<feature type="compositionally biased region" description="Basic and acidic residues" evidence="1">
    <location>
        <begin position="36"/>
        <end position="54"/>
    </location>
</feature>
<protein>
    <recommendedName>
        <fullName evidence="2">DUF6598 domain-containing protein</fullName>
    </recommendedName>
</protein>
<dbReference type="Proteomes" id="UP000008810">
    <property type="component" value="Chromosome 5"/>
</dbReference>
<proteinExistence type="predicted"/>
<sequence length="353" mass="38922">MGMGNFRKRLAELYMEVARILDSTFEYGLESETKIIEEDPFPDDDKKEMNRGKSAEQVAEEEKEMAAEEELFNSYRGYWQSSWGGSSQCGSFTDMTQVSPMYFTHLTPECIPEIAGAIASATLQIFNIKLAEIKGGLQWPLSLYGVVAVRGSVDHNRNLLFSCVLCLTGPSRAIVITEPVELEIQLIVKGRTMSQDRALIRRMYCCRGGPESGVFTISLENCFCKTELCMEQVEETVQATIVGIHVKNGSWPFEYGGQVACSSPSRTPMFVVVLLASRGGTLPKNSAGYLCLSRHVVSVEIKGSLKFFIEAYTQSGDTAACGEVCFTPKAHGISRCTCFLGQVTCLNMTSQSI</sequence>
<dbReference type="PANTHER" id="PTHR33065">
    <property type="entry name" value="OS07G0486400 PROTEIN"/>
    <property type="match status" value="1"/>
</dbReference>
<evidence type="ECO:0000313" key="3">
    <source>
        <dbReference type="EMBL" id="PNT62147.1"/>
    </source>
</evidence>
<evidence type="ECO:0000313" key="5">
    <source>
        <dbReference type="Proteomes" id="UP000008810"/>
    </source>
</evidence>
<feature type="region of interest" description="Disordered" evidence="1">
    <location>
        <begin position="36"/>
        <end position="55"/>
    </location>
</feature>
<reference evidence="3 4" key="1">
    <citation type="journal article" date="2010" name="Nature">
        <title>Genome sequencing and analysis of the model grass Brachypodium distachyon.</title>
        <authorList>
            <consortium name="International Brachypodium Initiative"/>
        </authorList>
    </citation>
    <scope>NUCLEOTIDE SEQUENCE [LARGE SCALE GENOMIC DNA]</scope>
    <source>
        <strain evidence="3 4">Bd21</strain>
    </source>
</reference>
<reference evidence="4" key="3">
    <citation type="submission" date="2018-08" db="UniProtKB">
        <authorList>
            <consortium name="EnsemblPlants"/>
        </authorList>
    </citation>
    <scope>IDENTIFICATION</scope>
    <source>
        <strain evidence="4">cv. Bd21</strain>
    </source>
</reference>
<dbReference type="AlphaFoldDB" id="A0A2K2CJE2"/>
<dbReference type="Pfam" id="PF20241">
    <property type="entry name" value="DUF6598"/>
    <property type="match status" value="1"/>
</dbReference>
<evidence type="ECO:0000256" key="1">
    <source>
        <dbReference type="SAM" id="MobiDB-lite"/>
    </source>
</evidence>
<dbReference type="Gramene" id="PNT62147">
    <property type="protein sequence ID" value="PNT62147"/>
    <property type="gene ID" value="BRADI_5g26235v3"/>
</dbReference>
<dbReference type="InParanoid" id="A0A2K2CJE2"/>
<organism evidence="3">
    <name type="scientific">Brachypodium distachyon</name>
    <name type="common">Purple false brome</name>
    <name type="synonym">Trachynia distachya</name>
    <dbReference type="NCBI Taxonomy" id="15368"/>
    <lineage>
        <taxon>Eukaryota</taxon>
        <taxon>Viridiplantae</taxon>
        <taxon>Streptophyta</taxon>
        <taxon>Embryophyta</taxon>
        <taxon>Tracheophyta</taxon>
        <taxon>Spermatophyta</taxon>
        <taxon>Magnoliopsida</taxon>
        <taxon>Liliopsida</taxon>
        <taxon>Poales</taxon>
        <taxon>Poaceae</taxon>
        <taxon>BOP clade</taxon>
        <taxon>Pooideae</taxon>
        <taxon>Stipodae</taxon>
        <taxon>Brachypodieae</taxon>
        <taxon>Brachypodium</taxon>
    </lineage>
</organism>